<evidence type="ECO:0008006" key="3">
    <source>
        <dbReference type="Google" id="ProtNLM"/>
    </source>
</evidence>
<dbReference type="InterPro" id="IPR036365">
    <property type="entry name" value="PGBD-like_sf"/>
</dbReference>
<accession>A6F4B5</accession>
<evidence type="ECO:0000313" key="2">
    <source>
        <dbReference type="Proteomes" id="UP000005856"/>
    </source>
</evidence>
<dbReference type="AlphaFoldDB" id="A6F4B5"/>
<protein>
    <recommendedName>
        <fullName evidence="3">Peptidoglycan binding-like domain-containing protein</fullName>
    </recommendedName>
</protein>
<dbReference type="STRING" id="443152.MDG893_13134"/>
<evidence type="ECO:0000313" key="1">
    <source>
        <dbReference type="EMBL" id="EDM46408.1"/>
    </source>
</evidence>
<comment type="caution">
    <text evidence="1">The sequence shown here is derived from an EMBL/GenBank/DDBJ whole genome shotgun (WGS) entry which is preliminary data.</text>
</comment>
<reference evidence="1 2" key="1">
    <citation type="submission" date="2007-06" db="EMBL/GenBank/DDBJ databases">
        <authorList>
            <person name="Green D."/>
            <person name="Ferriera S."/>
            <person name="Johnson J."/>
            <person name="Kravitz S."/>
            <person name="Beeson K."/>
            <person name="Sutton G."/>
            <person name="Rogers Y.-H."/>
            <person name="Friedman R."/>
            <person name="Frazier M."/>
            <person name="Venter J.C."/>
        </authorList>
    </citation>
    <scope>NUCLEOTIDE SEQUENCE [LARGE SCALE GENOMIC DNA]</scope>
    <source>
        <strain evidence="1 2">DG893</strain>
    </source>
</reference>
<keyword evidence="2" id="KW-1185">Reference proteome</keyword>
<organism evidence="1 2">
    <name type="scientific">Marinobacter algicola DG893</name>
    <dbReference type="NCBI Taxonomy" id="443152"/>
    <lineage>
        <taxon>Bacteria</taxon>
        <taxon>Pseudomonadati</taxon>
        <taxon>Pseudomonadota</taxon>
        <taxon>Gammaproteobacteria</taxon>
        <taxon>Pseudomonadales</taxon>
        <taxon>Marinobacteraceae</taxon>
        <taxon>Marinobacter</taxon>
    </lineage>
</organism>
<proteinExistence type="predicted"/>
<gene>
    <name evidence="1" type="ORF">MDG893_13134</name>
</gene>
<dbReference type="EMBL" id="ABCP01000041">
    <property type="protein sequence ID" value="EDM46408.1"/>
    <property type="molecule type" value="Genomic_DNA"/>
</dbReference>
<name>A6F4B5_9GAMM</name>
<dbReference type="eggNOG" id="COG3409">
    <property type="taxonomic scope" value="Bacteria"/>
</dbReference>
<sequence length="61" mass="6691">MKVIMRVQLGLMLGGFYDGEIDGMMGPKTRMAIQDYRDEKNLSAGNLIDSELLNSLGIAAQ</sequence>
<dbReference type="Proteomes" id="UP000005856">
    <property type="component" value="Unassembled WGS sequence"/>
</dbReference>
<dbReference type="SUPFAM" id="SSF47090">
    <property type="entry name" value="PGBD-like"/>
    <property type="match status" value="1"/>
</dbReference>